<name>A0A100HMF9_9DEIO</name>
<evidence type="ECO:0000256" key="1">
    <source>
        <dbReference type="SAM" id="SignalP"/>
    </source>
</evidence>
<evidence type="ECO:0000313" key="3">
    <source>
        <dbReference type="Proteomes" id="UP000056209"/>
    </source>
</evidence>
<feature type="signal peptide" evidence="1">
    <location>
        <begin position="1"/>
        <end position="18"/>
    </location>
</feature>
<proteinExistence type="predicted"/>
<feature type="chain" id="PRO_5007086666" evidence="1">
    <location>
        <begin position="19"/>
        <end position="151"/>
    </location>
</feature>
<keyword evidence="1" id="KW-0732">Signal</keyword>
<gene>
    <name evidence="2" type="ORF">DEIGR_102186</name>
</gene>
<organism evidence="2 3">
    <name type="scientific">Deinococcus grandis</name>
    <dbReference type="NCBI Taxonomy" id="57498"/>
    <lineage>
        <taxon>Bacteria</taxon>
        <taxon>Thermotogati</taxon>
        <taxon>Deinococcota</taxon>
        <taxon>Deinococci</taxon>
        <taxon>Deinococcales</taxon>
        <taxon>Deinococcaceae</taxon>
        <taxon>Deinococcus</taxon>
    </lineage>
</organism>
<comment type="caution">
    <text evidence="2">The sequence shown here is derived from an EMBL/GenBank/DDBJ whole genome shotgun (WGS) entry which is preliminary data.</text>
</comment>
<dbReference type="EMBL" id="BCMS01000001">
    <property type="protein sequence ID" value="GAQ22159.1"/>
    <property type="molecule type" value="Genomic_DNA"/>
</dbReference>
<sequence>MLRRLLTAACLLCSTASAEVTLGLSAAAGPGVAQGGAHASVRSDWRGGGAWRGTLGLEVWAPTTLTPWVRADVTYLRALPGNQYAGLGVGSGVLLSGEGTAGGVPLFVYSPLLGANVHGVYGVHVSGVNVEGLLRLGGLSGVGVRVDVPLR</sequence>
<accession>A0A100HMF9</accession>
<dbReference type="Proteomes" id="UP000056209">
    <property type="component" value="Unassembled WGS sequence"/>
</dbReference>
<evidence type="ECO:0000313" key="2">
    <source>
        <dbReference type="EMBL" id="GAQ22159.1"/>
    </source>
</evidence>
<protein>
    <submittedName>
        <fullName evidence="2">Uncharacterized protein</fullName>
    </submittedName>
</protein>
<reference evidence="3" key="1">
    <citation type="submission" date="2015-11" db="EMBL/GenBank/DDBJ databases">
        <title>Draft Genome Sequence of the Radioresistant Bacterium Deinococcus grandis, Isolated from Freshwater Fish in Japan.</title>
        <authorList>
            <person name="Satoh K."/>
            <person name="Onodera T."/>
            <person name="Omoso K."/>
            <person name="Takeda-Yano K."/>
            <person name="Katayama T."/>
            <person name="Oono Y."/>
            <person name="Narumi I."/>
        </authorList>
    </citation>
    <scope>NUCLEOTIDE SEQUENCE [LARGE SCALE GENOMIC DNA]</scope>
    <source>
        <strain evidence="3">ATCC 43672</strain>
    </source>
</reference>
<keyword evidence="3" id="KW-1185">Reference proteome</keyword>
<dbReference type="RefSeq" id="WP_058977126.1">
    <property type="nucleotide sequence ID" value="NZ_BCMS01000001.1"/>
</dbReference>
<dbReference type="AlphaFoldDB" id="A0A100HMF9"/>